<evidence type="ECO:0000256" key="1">
    <source>
        <dbReference type="ARBA" id="ARBA00023015"/>
    </source>
</evidence>
<dbReference type="Pfam" id="PF11951">
    <property type="entry name" value="Fungal_trans_2"/>
    <property type="match status" value="1"/>
</dbReference>
<dbReference type="GO" id="GO:0008270">
    <property type="term" value="F:zinc ion binding"/>
    <property type="evidence" value="ECO:0007669"/>
    <property type="project" value="InterPro"/>
</dbReference>
<dbReference type="PANTHER" id="PTHR31069">
    <property type="entry name" value="OLEATE-ACTIVATED TRANSCRIPTION FACTOR 1-RELATED"/>
    <property type="match status" value="1"/>
</dbReference>
<keyword evidence="2" id="KW-0238">DNA-binding</keyword>
<dbReference type="Gene3D" id="4.10.240.10">
    <property type="entry name" value="Zn(2)-C6 fungal-type DNA-binding domain"/>
    <property type="match status" value="1"/>
</dbReference>
<dbReference type="CDD" id="cd00067">
    <property type="entry name" value="GAL4"/>
    <property type="match status" value="1"/>
</dbReference>
<keyword evidence="4" id="KW-0539">Nucleus</keyword>
<dbReference type="OMA" id="ERMSQWL"/>
<evidence type="ECO:0000313" key="7">
    <source>
        <dbReference type="EMBL" id="EHY54340.1"/>
    </source>
</evidence>
<dbReference type="GeneID" id="20307149"/>
<dbReference type="PANTHER" id="PTHR31069:SF32">
    <property type="entry name" value="ARGININE METABOLISM REGULATION PROTEIN II"/>
    <property type="match status" value="1"/>
</dbReference>
<dbReference type="GO" id="GO:0003677">
    <property type="term" value="F:DNA binding"/>
    <property type="evidence" value="ECO:0007669"/>
    <property type="project" value="UniProtKB-KW"/>
</dbReference>
<protein>
    <submittedName>
        <fullName evidence="7">Arginine metabolism regulation protein II</fullName>
    </submittedName>
</protein>
<dbReference type="GO" id="GO:0000981">
    <property type="term" value="F:DNA-binding transcription factor activity, RNA polymerase II-specific"/>
    <property type="evidence" value="ECO:0007669"/>
    <property type="project" value="InterPro"/>
</dbReference>
<dbReference type="InParanoid" id="H6BTE3"/>
<gene>
    <name evidence="7" type="ORF">HMPREF1120_02510</name>
</gene>
<evidence type="ECO:0000256" key="5">
    <source>
        <dbReference type="SAM" id="MobiDB-lite"/>
    </source>
</evidence>
<feature type="compositionally biased region" description="Polar residues" evidence="5">
    <location>
        <begin position="166"/>
        <end position="184"/>
    </location>
</feature>
<evidence type="ECO:0000259" key="6">
    <source>
        <dbReference type="PROSITE" id="PS50048"/>
    </source>
</evidence>
<dbReference type="InterPro" id="IPR050675">
    <property type="entry name" value="OAF3"/>
</dbReference>
<name>H6BTE3_EXODN</name>
<feature type="compositionally biased region" description="Low complexity" evidence="5">
    <location>
        <begin position="152"/>
        <end position="165"/>
    </location>
</feature>
<proteinExistence type="predicted"/>
<organism evidence="7 8">
    <name type="scientific">Exophiala dermatitidis (strain ATCC 34100 / CBS 525.76 / NIH/UT8656)</name>
    <name type="common">Black yeast</name>
    <name type="synonym">Wangiella dermatitidis</name>
    <dbReference type="NCBI Taxonomy" id="858893"/>
    <lineage>
        <taxon>Eukaryota</taxon>
        <taxon>Fungi</taxon>
        <taxon>Dikarya</taxon>
        <taxon>Ascomycota</taxon>
        <taxon>Pezizomycotina</taxon>
        <taxon>Eurotiomycetes</taxon>
        <taxon>Chaetothyriomycetidae</taxon>
        <taxon>Chaetothyriales</taxon>
        <taxon>Herpotrichiellaceae</taxon>
        <taxon>Exophiala</taxon>
    </lineage>
</organism>
<dbReference type="InterPro" id="IPR021858">
    <property type="entry name" value="Fun_TF"/>
</dbReference>
<dbReference type="SMART" id="SM00066">
    <property type="entry name" value="GAL4"/>
    <property type="match status" value="1"/>
</dbReference>
<evidence type="ECO:0000256" key="4">
    <source>
        <dbReference type="ARBA" id="ARBA00023242"/>
    </source>
</evidence>
<dbReference type="AlphaFoldDB" id="H6BTE3"/>
<accession>H6BTE3</accession>
<dbReference type="STRING" id="858893.H6BTE3"/>
<dbReference type="InterPro" id="IPR001138">
    <property type="entry name" value="Zn2Cys6_DnaBD"/>
</dbReference>
<evidence type="ECO:0000256" key="3">
    <source>
        <dbReference type="ARBA" id="ARBA00023163"/>
    </source>
</evidence>
<dbReference type="SUPFAM" id="SSF57701">
    <property type="entry name" value="Zn2/Cys6 DNA-binding domain"/>
    <property type="match status" value="1"/>
</dbReference>
<feature type="region of interest" description="Disordered" evidence="5">
    <location>
        <begin position="126"/>
        <end position="184"/>
    </location>
</feature>
<sequence length="753" mass="84695">MQQSQENDRRRDELGTLRNRSFGGCATCRKRHIKCDEGRPTCSMCQYFGLECGGYEKALFFNLKNAGQERVVRFRRPLLTEAERKRMSDWLISSVPPKSALRILAQIDTDCDDASSAPDVHVFHGPFGAFRSKQPEPQPQCQPQLTTASTTSPSVQESESGESSSTATQELFDSNDGCFSSSDPTLSPWTQDLVQAIYNQSDQISVPASPEFWNLVIDPACLGGGLEDSLPMSESQGFASGPSLSSQNYHFPSEAQQNWPIIGQNISLATSNSDVVPQDAVPLLKHYATTVITLMTPLQHTKTPWHILFIPHIKHCLAALTLGEQLDHAHLTAFYGALAISAFSLGGVSQCQAWIAKGKAYRQRAREHVRLMLQTAYLVPKVAKYKSILMALLTMVQLSMFAGNRDQTDCYFLEAEKFIRLRGLNRKKSRKIRLLHHCYVFERLFHESTMPNDENLPQRVHVRQVIESSGLAVHSHDSLSFRLPALTQWSNLDEAMSKVKSQELGENDLHLEQPGEFPPTLYPEIFGVPEPWMLLLSLTIRLGKEKENAEDKHNGHSDRDRDSDSTLPLQDFLVRAKAIERRINRLQPIADKSRVYSSSGDLQQSHNNTGSDLRVLDNMLEAVQHALAIYFYRRIYDVDSSMLQQRVASVRDCLFRCEHADPTVVHGSAGFIWSAFIAACEADDPEVQVCFSQWFKTCAQRSGLTYFSDTLESIDRIWQEKRSCPDGKGVTWLDLMKKEKLNKGFGSIAAQLS</sequence>
<dbReference type="HOGENOM" id="CLU_009030_0_2_1"/>
<evidence type="ECO:0000256" key="2">
    <source>
        <dbReference type="ARBA" id="ARBA00023125"/>
    </source>
</evidence>
<dbReference type="OrthoDB" id="5089701at2759"/>
<dbReference type="EMBL" id="JH226131">
    <property type="protein sequence ID" value="EHY54340.1"/>
    <property type="molecule type" value="Genomic_DNA"/>
</dbReference>
<keyword evidence="8" id="KW-1185">Reference proteome</keyword>
<dbReference type="eggNOG" id="ENOG502SJPJ">
    <property type="taxonomic scope" value="Eukaryota"/>
</dbReference>
<dbReference type="Proteomes" id="UP000007304">
    <property type="component" value="Unassembled WGS sequence"/>
</dbReference>
<dbReference type="RefSeq" id="XP_009154801.1">
    <property type="nucleotide sequence ID" value="XM_009156553.1"/>
</dbReference>
<evidence type="ECO:0000313" key="8">
    <source>
        <dbReference type="Proteomes" id="UP000007304"/>
    </source>
</evidence>
<dbReference type="InterPro" id="IPR036864">
    <property type="entry name" value="Zn2-C6_fun-type_DNA-bd_sf"/>
</dbReference>
<dbReference type="PROSITE" id="PS00463">
    <property type="entry name" value="ZN2_CY6_FUNGAL_1"/>
    <property type="match status" value="1"/>
</dbReference>
<dbReference type="PROSITE" id="PS50048">
    <property type="entry name" value="ZN2_CY6_FUNGAL_2"/>
    <property type="match status" value="1"/>
</dbReference>
<feature type="domain" description="Zn(2)-C6 fungal-type" evidence="6">
    <location>
        <begin position="24"/>
        <end position="52"/>
    </location>
</feature>
<reference evidence="7" key="1">
    <citation type="submission" date="2011-07" db="EMBL/GenBank/DDBJ databases">
        <title>The Genome Sequence of Exophiala (Wangiella) dermatitidis NIH/UT8656.</title>
        <authorList>
            <consortium name="The Broad Institute Genome Sequencing Platform"/>
            <person name="Cuomo C."/>
            <person name="Wang Z."/>
            <person name="Hunicke-Smith S."/>
            <person name="Szanislo P.J."/>
            <person name="Earl A."/>
            <person name="Young S.K."/>
            <person name="Zeng Q."/>
            <person name="Gargeya S."/>
            <person name="Fitzgerald M."/>
            <person name="Haas B."/>
            <person name="Abouelleil A."/>
            <person name="Alvarado L."/>
            <person name="Arachchi H.M."/>
            <person name="Berlin A."/>
            <person name="Brown A."/>
            <person name="Chapman S.B."/>
            <person name="Chen Z."/>
            <person name="Dunbar C."/>
            <person name="Freedman E."/>
            <person name="Gearin G."/>
            <person name="Gellesch M."/>
            <person name="Goldberg J."/>
            <person name="Griggs A."/>
            <person name="Gujja S."/>
            <person name="Heiman D."/>
            <person name="Howarth C."/>
            <person name="Larson L."/>
            <person name="Lui A."/>
            <person name="MacDonald P.J.P."/>
            <person name="Montmayeur A."/>
            <person name="Murphy C."/>
            <person name="Neiman D."/>
            <person name="Pearson M."/>
            <person name="Priest M."/>
            <person name="Roberts A."/>
            <person name="Saif S."/>
            <person name="Shea T."/>
            <person name="Shenoy N."/>
            <person name="Sisk P."/>
            <person name="Stolte C."/>
            <person name="Sykes S."/>
            <person name="Wortman J."/>
            <person name="Nusbaum C."/>
            <person name="Birren B."/>
        </authorList>
    </citation>
    <scope>NUCLEOTIDE SEQUENCE</scope>
    <source>
        <strain evidence="7">NIH/UT8656</strain>
    </source>
</reference>
<dbReference type="VEuPathDB" id="FungiDB:HMPREF1120_02510"/>
<keyword evidence="1" id="KW-0805">Transcription regulation</keyword>
<dbReference type="Pfam" id="PF00172">
    <property type="entry name" value="Zn_clus"/>
    <property type="match status" value="1"/>
</dbReference>
<keyword evidence="3" id="KW-0804">Transcription</keyword>